<comment type="caution">
    <text evidence="2">The sequence shown here is derived from an EMBL/GenBank/DDBJ whole genome shotgun (WGS) entry which is preliminary data.</text>
</comment>
<protein>
    <submittedName>
        <fullName evidence="2">Janus kinase and microtubule-interacting protein 3</fullName>
    </submittedName>
</protein>
<keyword evidence="2" id="KW-0808">Transferase</keyword>
<organism evidence="2 3">
    <name type="scientific">Bagarius yarrelli</name>
    <name type="common">Goonch</name>
    <name type="synonym">Bagrus yarrelli</name>
    <dbReference type="NCBI Taxonomy" id="175774"/>
    <lineage>
        <taxon>Eukaryota</taxon>
        <taxon>Metazoa</taxon>
        <taxon>Chordata</taxon>
        <taxon>Craniata</taxon>
        <taxon>Vertebrata</taxon>
        <taxon>Euteleostomi</taxon>
        <taxon>Actinopterygii</taxon>
        <taxon>Neopterygii</taxon>
        <taxon>Teleostei</taxon>
        <taxon>Ostariophysi</taxon>
        <taxon>Siluriformes</taxon>
        <taxon>Sisoridae</taxon>
        <taxon>Sisorinae</taxon>
        <taxon>Bagarius</taxon>
    </lineage>
</organism>
<evidence type="ECO:0000313" key="3">
    <source>
        <dbReference type="Proteomes" id="UP000319801"/>
    </source>
</evidence>
<dbReference type="AlphaFoldDB" id="A0A556TJH9"/>
<accession>A0A556TJH9</accession>
<keyword evidence="2" id="KW-0418">Kinase</keyword>
<proteinExistence type="predicted"/>
<keyword evidence="1" id="KW-0175">Coiled coil</keyword>
<name>A0A556TJH9_BAGYA</name>
<sequence length="118" mass="12656">MAKKTPSGRGKGERTDAMAALQAANEELRAKLTDIQIELQQEKNKIHSVYYSSVCASQCELMSCSRKAVQLQINESTKLTVLLMRCCQTRQSDLSGAIVFTLTGPGDGGDASAVSGTE</sequence>
<reference evidence="2 3" key="1">
    <citation type="journal article" date="2019" name="Genome Biol. Evol.">
        <title>Whole-Genome Sequencing of the Giant Devil Catfish, Bagarius yarrelli.</title>
        <authorList>
            <person name="Jiang W."/>
            <person name="Lv Y."/>
            <person name="Cheng L."/>
            <person name="Yang K."/>
            <person name="Chao B."/>
            <person name="Wang X."/>
            <person name="Li Y."/>
            <person name="Pan X."/>
            <person name="You X."/>
            <person name="Zhang Y."/>
            <person name="Yang J."/>
            <person name="Li J."/>
            <person name="Zhang X."/>
            <person name="Liu S."/>
            <person name="Sun C."/>
            <person name="Yang J."/>
            <person name="Shi Q."/>
        </authorList>
    </citation>
    <scope>NUCLEOTIDE SEQUENCE [LARGE SCALE GENOMIC DNA]</scope>
    <source>
        <strain evidence="2">JWS20170419001</strain>
        <tissue evidence="2">Muscle</tissue>
    </source>
</reference>
<dbReference type="OrthoDB" id="6424487at2759"/>
<evidence type="ECO:0000256" key="1">
    <source>
        <dbReference type="SAM" id="Coils"/>
    </source>
</evidence>
<dbReference type="Proteomes" id="UP000319801">
    <property type="component" value="Unassembled WGS sequence"/>
</dbReference>
<dbReference type="EMBL" id="VCAZ01000002">
    <property type="protein sequence ID" value="TSK14894.1"/>
    <property type="molecule type" value="Genomic_DNA"/>
</dbReference>
<gene>
    <name evidence="2" type="ORF">Baya_0877</name>
</gene>
<feature type="coiled-coil region" evidence="1">
    <location>
        <begin position="18"/>
        <end position="45"/>
    </location>
</feature>
<dbReference type="GO" id="GO:0016301">
    <property type="term" value="F:kinase activity"/>
    <property type="evidence" value="ECO:0007669"/>
    <property type="project" value="UniProtKB-KW"/>
</dbReference>
<keyword evidence="3" id="KW-1185">Reference proteome</keyword>
<evidence type="ECO:0000313" key="2">
    <source>
        <dbReference type="EMBL" id="TSK14894.1"/>
    </source>
</evidence>